<protein>
    <submittedName>
        <fullName evidence="9">Amino acid permease</fullName>
    </submittedName>
</protein>
<dbReference type="InterPro" id="IPR004840">
    <property type="entry name" value="Amino_acid_permease_CS"/>
</dbReference>
<dbReference type="GO" id="GO:0015171">
    <property type="term" value="F:amino acid transmembrane transporter activity"/>
    <property type="evidence" value="ECO:0007669"/>
    <property type="project" value="TreeGrafter"/>
</dbReference>
<keyword evidence="5 7" id="KW-1133">Transmembrane helix</keyword>
<feature type="non-terminal residue" evidence="9">
    <location>
        <position position="94"/>
    </location>
</feature>
<dbReference type="InterPro" id="IPR004841">
    <property type="entry name" value="AA-permease/SLC12A_dom"/>
</dbReference>
<keyword evidence="3 7" id="KW-0812">Transmembrane</keyword>
<dbReference type="AlphaFoldDB" id="A0A6N8GS11"/>
<organism evidence="9 10">
    <name type="scientific">Kocuria sediminis</name>
    <dbReference type="NCBI Taxonomy" id="1038857"/>
    <lineage>
        <taxon>Bacteria</taxon>
        <taxon>Bacillati</taxon>
        <taxon>Actinomycetota</taxon>
        <taxon>Actinomycetes</taxon>
        <taxon>Micrococcales</taxon>
        <taxon>Micrococcaceae</taxon>
        <taxon>Kocuria</taxon>
    </lineage>
</organism>
<feature type="transmembrane region" description="Helical" evidence="7">
    <location>
        <begin position="27"/>
        <end position="43"/>
    </location>
</feature>
<evidence type="ECO:0000256" key="5">
    <source>
        <dbReference type="ARBA" id="ARBA00022989"/>
    </source>
</evidence>
<keyword evidence="6 7" id="KW-0472">Membrane</keyword>
<keyword evidence="4" id="KW-0029">Amino-acid transport</keyword>
<comment type="subcellular location">
    <subcellularLocation>
        <location evidence="1">Membrane</location>
        <topology evidence="1">Multi-pass membrane protein</topology>
    </subcellularLocation>
</comment>
<evidence type="ECO:0000313" key="10">
    <source>
        <dbReference type="Proteomes" id="UP000436989"/>
    </source>
</evidence>
<feature type="domain" description="Amino acid permease/ SLC12A" evidence="8">
    <location>
        <begin position="1"/>
        <end position="94"/>
    </location>
</feature>
<evidence type="ECO:0000259" key="8">
    <source>
        <dbReference type="Pfam" id="PF00324"/>
    </source>
</evidence>
<evidence type="ECO:0000256" key="6">
    <source>
        <dbReference type="ARBA" id="ARBA00023136"/>
    </source>
</evidence>
<gene>
    <name evidence="9" type="ORF">GMA12_11315</name>
</gene>
<comment type="caution">
    <text evidence="9">The sequence shown here is derived from an EMBL/GenBank/DDBJ whole genome shotgun (WGS) entry which is preliminary data.</text>
</comment>
<dbReference type="PANTHER" id="PTHR43341:SF1">
    <property type="entry name" value="GENERAL AMINO-ACID PERMEASE GAP1"/>
    <property type="match status" value="1"/>
</dbReference>
<dbReference type="GO" id="GO:0016020">
    <property type="term" value="C:membrane"/>
    <property type="evidence" value="ECO:0007669"/>
    <property type="project" value="UniProtKB-SubCell"/>
</dbReference>
<accession>A0A6N8GS11</accession>
<dbReference type="InterPro" id="IPR050524">
    <property type="entry name" value="APC_YAT"/>
</dbReference>
<evidence type="ECO:0000256" key="4">
    <source>
        <dbReference type="ARBA" id="ARBA00022970"/>
    </source>
</evidence>
<evidence type="ECO:0000256" key="7">
    <source>
        <dbReference type="SAM" id="Phobius"/>
    </source>
</evidence>
<dbReference type="EMBL" id="WOGU01000008">
    <property type="protein sequence ID" value="MUN63725.1"/>
    <property type="molecule type" value="Genomic_DNA"/>
</dbReference>
<dbReference type="Pfam" id="PF00324">
    <property type="entry name" value="AA_permease"/>
    <property type="match status" value="1"/>
</dbReference>
<dbReference type="PROSITE" id="PS00218">
    <property type="entry name" value="AMINO_ACID_PERMEASE_1"/>
    <property type="match status" value="1"/>
</dbReference>
<evidence type="ECO:0000313" key="9">
    <source>
        <dbReference type="EMBL" id="MUN63725.1"/>
    </source>
</evidence>
<keyword evidence="10" id="KW-1185">Reference proteome</keyword>
<sequence>MIALGGAIGTGLFVASGNTIATAGPGGALLAYVVIGFMVFLLMQSLGEMATYLPVSGAFEEYSTRFVSASFGFAIGWNYWYNWAITVAAELVAA</sequence>
<keyword evidence="2" id="KW-0813">Transport</keyword>
<dbReference type="Gene3D" id="1.20.1740.10">
    <property type="entry name" value="Amino acid/polyamine transporter I"/>
    <property type="match status" value="1"/>
</dbReference>
<dbReference type="Proteomes" id="UP000436989">
    <property type="component" value="Unassembled WGS sequence"/>
</dbReference>
<evidence type="ECO:0000256" key="1">
    <source>
        <dbReference type="ARBA" id="ARBA00004141"/>
    </source>
</evidence>
<evidence type="ECO:0000256" key="3">
    <source>
        <dbReference type="ARBA" id="ARBA00022692"/>
    </source>
</evidence>
<name>A0A6N8GS11_9MICC</name>
<dbReference type="PANTHER" id="PTHR43341">
    <property type="entry name" value="AMINO ACID PERMEASE"/>
    <property type="match status" value="1"/>
</dbReference>
<reference evidence="9 10" key="1">
    <citation type="submission" date="2019-12" db="EMBL/GenBank/DDBJ databases">
        <authorList>
            <person name="Shi Y."/>
        </authorList>
    </citation>
    <scope>NUCLEOTIDE SEQUENCE [LARGE SCALE GENOMIC DNA]</scope>
    <source>
        <strain evidence="9 10">JCM 17929</strain>
    </source>
</reference>
<proteinExistence type="predicted"/>
<evidence type="ECO:0000256" key="2">
    <source>
        <dbReference type="ARBA" id="ARBA00022448"/>
    </source>
</evidence>